<gene>
    <name evidence="10" type="ORF">CYJ91_06490</name>
    <name evidence="9" type="ORF">HWN39_05340</name>
</gene>
<evidence type="ECO:0000313" key="12">
    <source>
        <dbReference type="Proteomes" id="UP000542889"/>
    </source>
</evidence>
<keyword evidence="2 8" id="KW-0732">Signal</keyword>
<sequence>MKKWLKLGFSAVVALSLVVILTACGTSQASSKSATDQLSDKTITVGVTAGPHELIMKQVAKLAQKDGLTIKLKQFTDYNSPNVALNDGDLGANSYQTLPFLKEQIKSKNFKITQVFKTVAFPMGVYSKKIKDLKALKKGDSIAVPNDPSNELRALQLFEAAGVIKLKAGISQKATKADVVSNPLGLKIEELEASQLPTHLQDVTAAAINTNFAFDAGLTINQDAIYHEKTTNNPYPNYFVVQTKHRNDKVIKQIKKYYQSQTIKDYIAKKFKGSIVPAF</sequence>
<dbReference type="InterPro" id="IPR004872">
    <property type="entry name" value="Lipoprotein_NlpA"/>
</dbReference>
<evidence type="ECO:0000256" key="1">
    <source>
        <dbReference type="ARBA" id="ARBA00004635"/>
    </source>
</evidence>
<dbReference type="SUPFAM" id="SSF53850">
    <property type="entry name" value="Periplasmic binding protein-like II"/>
    <property type="match status" value="1"/>
</dbReference>
<evidence type="ECO:0000256" key="2">
    <source>
        <dbReference type="ARBA" id="ARBA00022729"/>
    </source>
</evidence>
<dbReference type="Pfam" id="PF03180">
    <property type="entry name" value="Lipoprotein_9"/>
    <property type="match status" value="1"/>
</dbReference>
<evidence type="ECO:0000256" key="8">
    <source>
        <dbReference type="SAM" id="SignalP"/>
    </source>
</evidence>
<protein>
    <recommendedName>
        <fullName evidence="6">Lipoprotein</fullName>
    </recommendedName>
</protein>
<feature type="lipid moiety-binding region" description="S-diacylglycerol cysteine" evidence="7">
    <location>
        <position position="24"/>
    </location>
</feature>
<evidence type="ECO:0000256" key="7">
    <source>
        <dbReference type="PIRSR" id="PIRSR002854-1"/>
    </source>
</evidence>
<comment type="subcellular location">
    <subcellularLocation>
        <location evidence="1">Membrane</location>
        <topology evidence="1">Lipid-anchor</topology>
    </subcellularLocation>
</comment>
<proteinExistence type="inferred from homology"/>
<dbReference type="GO" id="GO:0016020">
    <property type="term" value="C:membrane"/>
    <property type="evidence" value="ECO:0007669"/>
    <property type="project" value="UniProtKB-SubCell"/>
</dbReference>
<feature type="signal peptide" evidence="8">
    <location>
        <begin position="1"/>
        <end position="29"/>
    </location>
</feature>
<name>A0A0J6UKQ3_LACRH</name>
<dbReference type="PIRSF" id="PIRSF002854">
    <property type="entry name" value="MetQ"/>
    <property type="match status" value="1"/>
</dbReference>
<dbReference type="EMBL" id="JABXWP010000006">
    <property type="protein sequence ID" value="NVO87924.1"/>
    <property type="molecule type" value="Genomic_DNA"/>
</dbReference>
<keyword evidence="3" id="KW-0472">Membrane</keyword>
<dbReference type="Proteomes" id="UP000542889">
    <property type="component" value="Unassembled WGS sequence"/>
</dbReference>
<dbReference type="EMBL" id="PKJX01000002">
    <property type="protein sequence ID" value="PLA57442.1"/>
    <property type="molecule type" value="Genomic_DNA"/>
</dbReference>
<organism evidence="9 12">
    <name type="scientific">Lacticaseibacillus rhamnosus</name>
    <name type="common">Lactobacillus rhamnosus</name>
    <dbReference type="NCBI Taxonomy" id="47715"/>
    <lineage>
        <taxon>Bacteria</taxon>
        <taxon>Bacillati</taxon>
        <taxon>Bacillota</taxon>
        <taxon>Bacilli</taxon>
        <taxon>Lactobacillales</taxon>
        <taxon>Lactobacillaceae</taxon>
        <taxon>Lacticaseibacillus</taxon>
    </lineage>
</organism>
<keyword evidence="4" id="KW-0564">Palmitate</keyword>
<evidence type="ECO:0000256" key="3">
    <source>
        <dbReference type="ARBA" id="ARBA00023136"/>
    </source>
</evidence>
<evidence type="ECO:0000313" key="9">
    <source>
        <dbReference type="EMBL" id="NVO87924.1"/>
    </source>
</evidence>
<keyword evidence="5 6" id="KW-0449">Lipoprotein</keyword>
<accession>A0A0J6UKQ3</accession>
<evidence type="ECO:0000313" key="11">
    <source>
        <dbReference type="Proteomes" id="UP000234212"/>
    </source>
</evidence>
<reference evidence="10 11" key="1">
    <citation type="submission" date="2017-12" db="EMBL/GenBank/DDBJ databases">
        <title>Phylogenetic diversity of female urinary microbiome.</title>
        <authorList>
            <person name="Thomas-White K."/>
            <person name="Wolfe A.J."/>
        </authorList>
    </citation>
    <scope>NUCLEOTIDE SEQUENCE [LARGE SCALE GENOMIC DNA]</scope>
    <source>
        <strain evidence="10 11">UMB0004</strain>
    </source>
</reference>
<reference evidence="9 12" key="2">
    <citation type="submission" date="2020-06" db="EMBL/GenBank/DDBJ databases">
        <title>Lactobacillus rhamnosus QC,genome.</title>
        <authorList>
            <person name="Yi H."/>
            <person name="Jin M."/>
        </authorList>
    </citation>
    <scope>NUCLEOTIDE SEQUENCE [LARGE SCALE GENOMIC DNA]</scope>
    <source>
        <strain evidence="9 12">QC</strain>
    </source>
</reference>
<dbReference type="Proteomes" id="UP000234212">
    <property type="component" value="Unassembled WGS sequence"/>
</dbReference>
<evidence type="ECO:0000256" key="4">
    <source>
        <dbReference type="ARBA" id="ARBA00023139"/>
    </source>
</evidence>
<dbReference type="GeneID" id="69830588"/>
<comment type="caution">
    <text evidence="9">The sequence shown here is derived from an EMBL/GenBank/DDBJ whole genome shotgun (WGS) entry which is preliminary data.</text>
</comment>
<dbReference type="PROSITE" id="PS51257">
    <property type="entry name" value="PROKAR_LIPOPROTEIN"/>
    <property type="match status" value="1"/>
</dbReference>
<evidence type="ECO:0000256" key="5">
    <source>
        <dbReference type="ARBA" id="ARBA00023288"/>
    </source>
</evidence>
<evidence type="ECO:0000256" key="6">
    <source>
        <dbReference type="PIRNR" id="PIRNR002854"/>
    </source>
</evidence>
<dbReference type="PANTHER" id="PTHR30429:SF1">
    <property type="entry name" value="D-METHIONINE-BINDING LIPOPROTEIN METQ-RELATED"/>
    <property type="match status" value="1"/>
</dbReference>
<dbReference type="AlphaFoldDB" id="A0A0J6UKQ3"/>
<dbReference type="Gene3D" id="3.40.190.10">
    <property type="entry name" value="Periplasmic binding protein-like II"/>
    <property type="match status" value="2"/>
</dbReference>
<dbReference type="eggNOG" id="COG1464">
    <property type="taxonomic scope" value="Bacteria"/>
</dbReference>
<dbReference type="PANTHER" id="PTHR30429">
    <property type="entry name" value="D-METHIONINE-BINDING LIPOPROTEIN METQ"/>
    <property type="match status" value="1"/>
</dbReference>
<evidence type="ECO:0000313" key="10">
    <source>
        <dbReference type="EMBL" id="PLA57442.1"/>
    </source>
</evidence>
<dbReference type="RefSeq" id="WP_005709799.1">
    <property type="nucleotide sequence ID" value="NZ_CAKMAS010000001.1"/>
</dbReference>
<comment type="similarity">
    <text evidence="6">Belongs to the nlpA lipoprotein family.</text>
</comment>
<feature type="chain" id="PRO_5015041313" description="Lipoprotein" evidence="8">
    <location>
        <begin position="30"/>
        <end position="279"/>
    </location>
</feature>